<proteinExistence type="predicted"/>
<dbReference type="PANTHER" id="PTHR43791">
    <property type="entry name" value="PERMEASE-RELATED"/>
    <property type="match status" value="1"/>
</dbReference>
<keyword evidence="2" id="KW-0813">Transport</keyword>
<feature type="transmembrane region" description="Helical" evidence="7">
    <location>
        <begin position="213"/>
        <end position="235"/>
    </location>
</feature>
<accession>A0AA40EQ90</accession>
<name>A0AA40EQ90_9PEZI</name>
<dbReference type="InterPro" id="IPR011701">
    <property type="entry name" value="MFS"/>
</dbReference>
<evidence type="ECO:0000256" key="7">
    <source>
        <dbReference type="SAM" id="Phobius"/>
    </source>
</evidence>
<feature type="domain" description="Major facilitator superfamily (MFS) profile" evidence="8">
    <location>
        <begin position="54"/>
        <end position="468"/>
    </location>
</feature>
<dbReference type="PANTHER" id="PTHR43791:SF48">
    <property type="entry name" value="TRANSPORTER, PUTATIVE (AFU_ORTHOLOGUE AFUA_4G01000)-RELATED"/>
    <property type="match status" value="1"/>
</dbReference>
<dbReference type="FunFam" id="1.20.1250.20:FF:000034">
    <property type="entry name" value="MFS general substrate transporter"/>
    <property type="match status" value="1"/>
</dbReference>
<dbReference type="EMBL" id="JAUKUD010000005">
    <property type="protein sequence ID" value="KAK0743517.1"/>
    <property type="molecule type" value="Genomic_DNA"/>
</dbReference>
<feature type="region of interest" description="Disordered" evidence="6">
    <location>
        <begin position="1"/>
        <end position="21"/>
    </location>
</feature>
<dbReference type="AlphaFoldDB" id="A0AA40EQ90"/>
<dbReference type="Gene3D" id="1.20.1250.20">
    <property type="entry name" value="MFS general substrate transporter like domains"/>
    <property type="match status" value="2"/>
</dbReference>
<keyword evidence="3 7" id="KW-0812">Transmembrane</keyword>
<comment type="subcellular location">
    <subcellularLocation>
        <location evidence="1">Membrane</location>
        <topology evidence="1">Multi-pass membrane protein</topology>
    </subcellularLocation>
</comment>
<feature type="transmembrane region" description="Helical" evidence="7">
    <location>
        <begin position="443"/>
        <end position="463"/>
    </location>
</feature>
<dbReference type="Proteomes" id="UP001172155">
    <property type="component" value="Unassembled WGS sequence"/>
</dbReference>
<dbReference type="GO" id="GO:0016020">
    <property type="term" value="C:membrane"/>
    <property type="evidence" value="ECO:0007669"/>
    <property type="project" value="UniProtKB-SubCell"/>
</dbReference>
<dbReference type="GO" id="GO:0022857">
    <property type="term" value="F:transmembrane transporter activity"/>
    <property type="evidence" value="ECO:0007669"/>
    <property type="project" value="InterPro"/>
</dbReference>
<feature type="transmembrane region" description="Helical" evidence="7">
    <location>
        <begin position="352"/>
        <end position="369"/>
    </location>
</feature>
<dbReference type="Pfam" id="PF07690">
    <property type="entry name" value="MFS_1"/>
    <property type="match status" value="1"/>
</dbReference>
<evidence type="ECO:0000256" key="6">
    <source>
        <dbReference type="SAM" id="MobiDB-lite"/>
    </source>
</evidence>
<feature type="transmembrane region" description="Helical" evidence="7">
    <location>
        <begin position="410"/>
        <end position="431"/>
    </location>
</feature>
<evidence type="ECO:0000313" key="10">
    <source>
        <dbReference type="Proteomes" id="UP001172155"/>
    </source>
</evidence>
<evidence type="ECO:0000259" key="8">
    <source>
        <dbReference type="PROSITE" id="PS50850"/>
    </source>
</evidence>
<feature type="transmembrane region" description="Helical" evidence="7">
    <location>
        <begin position="327"/>
        <end position="345"/>
    </location>
</feature>
<evidence type="ECO:0000256" key="1">
    <source>
        <dbReference type="ARBA" id="ARBA00004141"/>
    </source>
</evidence>
<protein>
    <submittedName>
        <fullName evidence="9">Major facilitator superfamily transporter</fullName>
    </submittedName>
</protein>
<evidence type="ECO:0000256" key="3">
    <source>
        <dbReference type="ARBA" id="ARBA00022692"/>
    </source>
</evidence>
<feature type="transmembrane region" description="Helical" evidence="7">
    <location>
        <begin position="180"/>
        <end position="201"/>
    </location>
</feature>
<feature type="transmembrane region" description="Helical" evidence="7">
    <location>
        <begin position="52"/>
        <end position="71"/>
    </location>
</feature>
<evidence type="ECO:0000256" key="2">
    <source>
        <dbReference type="ARBA" id="ARBA00022448"/>
    </source>
</evidence>
<gene>
    <name evidence="9" type="ORF">B0T18DRAFT_329506</name>
</gene>
<keyword evidence="5 7" id="KW-0472">Membrane</keyword>
<feature type="compositionally biased region" description="Polar residues" evidence="6">
    <location>
        <begin position="1"/>
        <end position="15"/>
    </location>
</feature>
<dbReference type="SUPFAM" id="SSF103473">
    <property type="entry name" value="MFS general substrate transporter"/>
    <property type="match status" value="1"/>
</dbReference>
<feature type="transmembrane region" description="Helical" evidence="7">
    <location>
        <begin position="280"/>
        <end position="307"/>
    </location>
</feature>
<dbReference type="InterPro" id="IPR036259">
    <property type="entry name" value="MFS_trans_sf"/>
</dbReference>
<organism evidence="9 10">
    <name type="scientific">Schizothecium vesticola</name>
    <dbReference type="NCBI Taxonomy" id="314040"/>
    <lineage>
        <taxon>Eukaryota</taxon>
        <taxon>Fungi</taxon>
        <taxon>Dikarya</taxon>
        <taxon>Ascomycota</taxon>
        <taxon>Pezizomycotina</taxon>
        <taxon>Sordariomycetes</taxon>
        <taxon>Sordariomycetidae</taxon>
        <taxon>Sordariales</taxon>
        <taxon>Schizotheciaceae</taxon>
        <taxon>Schizothecium</taxon>
    </lineage>
</organism>
<evidence type="ECO:0000313" key="9">
    <source>
        <dbReference type="EMBL" id="KAK0743517.1"/>
    </source>
</evidence>
<dbReference type="PROSITE" id="PS50850">
    <property type="entry name" value="MFS"/>
    <property type="match status" value="1"/>
</dbReference>
<keyword evidence="4 7" id="KW-1133">Transmembrane helix</keyword>
<evidence type="ECO:0000256" key="4">
    <source>
        <dbReference type="ARBA" id="ARBA00022989"/>
    </source>
</evidence>
<feature type="transmembrane region" description="Helical" evidence="7">
    <location>
        <begin position="120"/>
        <end position="141"/>
    </location>
</feature>
<feature type="transmembrane region" description="Helical" evidence="7">
    <location>
        <begin position="91"/>
        <end position="113"/>
    </location>
</feature>
<keyword evidence="10" id="KW-1185">Reference proteome</keyword>
<sequence>MNATTEKVNSSTPIVSTHDADDTRRSIVEGDLLPLSTPDPAAERRLRKKIDLHLIPIVSLLYLLCFIDRANLGNAKIAGLDKDLGMTGYDYNIVLSVFYVSYILFGIPAVVVCKWVGPGWFLPTTSIMFGVCSVATAFVTSVPQACAIRFLLGIFETGMMPGIAYYLSRWYKRAELTFRLSLYIMMAPLAGAFGGLLAGGILRLPRIGSLTSWRMIFALEGIVTIGVSIIALVILTDRPETAIWLGPEEKALVIARVRSERVVGNEAVDAMGRRKFLRGVFSPVTLSVGFIFLLDAVTVQTFAFFLPSIIRTIFPEYTTIQQQLLTAPPYLAGAAMMVSMSALSWRSDRRQVFFKPSTVLVIIAYIVFLTSNNQWARYAATFLASTVFTLGPLTNAQVAANVVSDTARSAAIATNCIFAHCGGLIGSWTFVEWDAPLYRIGNGLNLAAASGVLVLSTLTLLWMKADNRARDARAMEVNGVDESLSGLPEKELEDLDWQHPGFRWKP</sequence>
<dbReference type="InterPro" id="IPR020846">
    <property type="entry name" value="MFS_dom"/>
</dbReference>
<evidence type="ECO:0000256" key="5">
    <source>
        <dbReference type="ARBA" id="ARBA00023136"/>
    </source>
</evidence>
<dbReference type="FunFam" id="1.20.1250.20:FF:000013">
    <property type="entry name" value="MFS general substrate transporter"/>
    <property type="match status" value="1"/>
</dbReference>
<comment type="caution">
    <text evidence="9">The sequence shown here is derived from an EMBL/GenBank/DDBJ whole genome shotgun (WGS) entry which is preliminary data.</text>
</comment>
<reference evidence="9" key="1">
    <citation type="submission" date="2023-06" db="EMBL/GenBank/DDBJ databases">
        <title>Genome-scale phylogeny and comparative genomics of the fungal order Sordariales.</title>
        <authorList>
            <consortium name="Lawrence Berkeley National Laboratory"/>
            <person name="Hensen N."/>
            <person name="Bonometti L."/>
            <person name="Westerberg I."/>
            <person name="Brannstrom I.O."/>
            <person name="Guillou S."/>
            <person name="Cros-Aarteil S."/>
            <person name="Calhoun S."/>
            <person name="Haridas S."/>
            <person name="Kuo A."/>
            <person name="Mondo S."/>
            <person name="Pangilinan J."/>
            <person name="Riley R."/>
            <person name="LaButti K."/>
            <person name="Andreopoulos B."/>
            <person name="Lipzen A."/>
            <person name="Chen C."/>
            <person name="Yanf M."/>
            <person name="Daum C."/>
            <person name="Ng V."/>
            <person name="Clum A."/>
            <person name="Steindorff A."/>
            <person name="Ohm R."/>
            <person name="Martin F."/>
            <person name="Silar P."/>
            <person name="Natvig D."/>
            <person name="Lalanne C."/>
            <person name="Gautier V."/>
            <person name="Ament-velasquez S.L."/>
            <person name="Kruys A."/>
            <person name="Hutchinson M.I."/>
            <person name="Powell A.J."/>
            <person name="Barry K."/>
            <person name="Miller A.N."/>
            <person name="Grigoriev I.V."/>
            <person name="Debuchy R."/>
            <person name="Gladieux P."/>
            <person name="Thoren M.H."/>
            <person name="Johannesson H."/>
        </authorList>
    </citation>
    <scope>NUCLEOTIDE SEQUENCE</scope>
    <source>
        <strain evidence="9">SMH3187-1</strain>
    </source>
</reference>
<feature type="transmembrane region" description="Helical" evidence="7">
    <location>
        <begin position="147"/>
        <end position="168"/>
    </location>
</feature>
<feature type="transmembrane region" description="Helical" evidence="7">
    <location>
        <begin position="375"/>
        <end position="398"/>
    </location>
</feature>